<protein>
    <submittedName>
        <fullName evidence="3">SDR family oxidoreductase</fullName>
    </submittedName>
</protein>
<dbReference type="CDD" id="cd05233">
    <property type="entry name" value="SDR_c"/>
    <property type="match status" value="1"/>
</dbReference>
<gene>
    <name evidence="3" type="ORF">D3P05_09365</name>
</gene>
<dbReference type="InterPro" id="IPR036291">
    <property type="entry name" value="NAD(P)-bd_dom_sf"/>
</dbReference>
<dbReference type="SUPFAM" id="SSF51735">
    <property type="entry name" value="NAD(P)-binding Rossmann-fold domains"/>
    <property type="match status" value="1"/>
</dbReference>
<proteinExistence type="inferred from homology"/>
<sequence length="282" mass="29755">MRQATSPARSWTPMAATAPASSRARAMGNVLVTGISSGIGAALAQALLRRGHRVCGLSRRLPDAALAGHPSLHAISADLTDFALVAPAIRQLCDRAGIAGFDTVFANAGTFGPPPARAERVAAQDFMAVLALNAGGVKATLDACLSLPQRPRQVIASASISGQRQRAGMLSYATSKAALNALMMTYQIENPDIFFLPLGLCNVATPLGQVTIQAGPELPELYALRQRAGQPGYVVTPDERAAHILAVLDHARGLEPGRFREIRDLLKSIPDPLQQKVISDDQ</sequence>
<dbReference type="GO" id="GO:0050664">
    <property type="term" value="F:oxidoreductase activity, acting on NAD(P)H, oxygen as acceptor"/>
    <property type="evidence" value="ECO:0007669"/>
    <property type="project" value="TreeGrafter"/>
</dbReference>
<dbReference type="PANTHER" id="PTHR43008">
    <property type="entry name" value="BENZIL REDUCTASE"/>
    <property type="match status" value="1"/>
</dbReference>
<dbReference type="PRINTS" id="PR00081">
    <property type="entry name" value="GDHRDH"/>
</dbReference>
<dbReference type="PROSITE" id="PS00061">
    <property type="entry name" value="ADH_SHORT"/>
    <property type="match status" value="1"/>
</dbReference>
<comment type="caution">
    <text evidence="3">The sequence shown here is derived from an EMBL/GenBank/DDBJ whole genome shotgun (WGS) entry which is preliminary data.</text>
</comment>
<dbReference type="Pfam" id="PF00106">
    <property type="entry name" value="adh_short"/>
    <property type="match status" value="1"/>
</dbReference>
<keyword evidence="4" id="KW-1185">Reference proteome</keyword>
<dbReference type="InterPro" id="IPR020904">
    <property type="entry name" value="Sc_DH/Rdtase_CS"/>
</dbReference>
<evidence type="ECO:0000256" key="2">
    <source>
        <dbReference type="ARBA" id="ARBA00023002"/>
    </source>
</evidence>
<evidence type="ECO:0000256" key="1">
    <source>
        <dbReference type="ARBA" id="ARBA00006484"/>
    </source>
</evidence>
<name>A0A419A7V4_9RHOB</name>
<dbReference type="Proteomes" id="UP000283587">
    <property type="component" value="Unassembled WGS sequence"/>
</dbReference>
<evidence type="ECO:0000313" key="3">
    <source>
        <dbReference type="EMBL" id="RJL16560.1"/>
    </source>
</evidence>
<dbReference type="InterPro" id="IPR002347">
    <property type="entry name" value="SDR_fam"/>
</dbReference>
<evidence type="ECO:0000313" key="4">
    <source>
        <dbReference type="Proteomes" id="UP000283587"/>
    </source>
</evidence>
<dbReference type="OrthoDB" id="658698at2"/>
<accession>A0A419A7V4</accession>
<dbReference type="Gene3D" id="3.40.50.720">
    <property type="entry name" value="NAD(P)-binding Rossmann-like Domain"/>
    <property type="match status" value="1"/>
</dbReference>
<dbReference type="AlphaFoldDB" id="A0A419A7V4"/>
<organism evidence="3 4">
    <name type="scientific">Paracoccus siganidrum</name>
    <dbReference type="NCBI Taxonomy" id="1276757"/>
    <lineage>
        <taxon>Bacteria</taxon>
        <taxon>Pseudomonadati</taxon>
        <taxon>Pseudomonadota</taxon>
        <taxon>Alphaproteobacteria</taxon>
        <taxon>Rhodobacterales</taxon>
        <taxon>Paracoccaceae</taxon>
        <taxon>Paracoccus</taxon>
    </lineage>
</organism>
<keyword evidence="2" id="KW-0560">Oxidoreductase</keyword>
<dbReference type="PANTHER" id="PTHR43008:SF4">
    <property type="entry name" value="CHAIN DEHYDROGENASE, PUTATIVE (AFU_ORTHOLOGUE AFUA_4G08710)-RELATED"/>
    <property type="match status" value="1"/>
</dbReference>
<dbReference type="EMBL" id="QZEW01000032">
    <property type="protein sequence ID" value="RJL16560.1"/>
    <property type="molecule type" value="Genomic_DNA"/>
</dbReference>
<reference evidence="4" key="1">
    <citation type="submission" date="2018-09" db="EMBL/GenBank/DDBJ databases">
        <title>Paracoccus onubensis nov. sp. a moderate halophilic bacterium isolated from Gruta de las Maravillas (Aracena, Spain).</title>
        <authorList>
            <person name="Jurado V."/>
            <person name="Gutierrez-Patricio S."/>
            <person name="Gonzalez-Pimentel J.L."/>
            <person name="Miller A.Z."/>
            <person name="Laiz L."/>
            <person name="Saiz-Jimenez C."/>
        </authorList>
    </citation>
    <scope>NUCLEOTIDE SEQUENCE [LARGE SCALE GENOMIC DNA]</scope>
    <source>
        <strain evidence="4">DSM 26381</strain>
    </source>
</reference>
<comment type="similarity">
    <text evidence="1">Belongs to the short-chain dehydrogenases/reductases (SDR) family.</text>
</comment>